<feature type="region of interest" description="Disordered" evidence="1">
    <location>
        <begin position="1"/>
        <end position="37"/>
    </location>
</feature>
<organism evidence="2 3">
    <name type="scientific">Fusarium albosuccineum</name>
    <dbReference type="NCBI Taxonomy" id="1237068"/>
    <lineage>
        <taxon>Eukaryota</taxon>
        <taxon>Fungi</taxon>
        <taxon>Dikarya</taxon>
        <taxon>Ascomycota</taxon>
        <taxon>Pezizomycotina</taxon>
        <taxon>Sordariomycetes</taxon>
        <taxon>Hypocreomycetidae</taxon>
        <taxon>Hypocreales</taxon>
        <taxon>Nectriaceae</taxon>
        <taxon>Fusarium</taxon>
        <taxon>Fusarium decemcellulare species complex</taxon>
    </lineage>
</organism>
<evidence type="ECO:0000313" key="2">
    <source>
        <dbReference type="EMBL" id="KAF4472825.1"/>
    </source>
</evidence>
<keyword evidence="2" id="KW-0418">Kinase</keyword>
<evidence type="ECO:0000313" key="3">
    <source>
        <dbReference type="Proteomes" id="UP000554235"/>
    </source>
</evidence>
<keyword evidence="3" id="KW-1185">Reference proteome</keyword>
<accession>A0A8H4PEM8</accession>
<evidence type="ECO:0000256" key="1">
    <source>
        <dbReference type="SAM" id="MobiDB-lite"/>
    </source>
</evidence>
<keyword evidence="2" id="KW-0808">Transferase</keyword>
<gene>
    <name evidence="2" type="ORF">FALBO_283</name>
</gene>
<reference evidence="2 3" key="1">
    <citation type="submission" date="2020-01" db="EMBL/GenBank/DDBJ databases">
        <title>Identification and distribution of gene clusters putatively required for synthesis of sphingolipid metabolism inhibitors in phylogenetically diverse species of the filamentous fungus Fusarium.</title>
        <authorList>
            <person name="Kim H.-S."/>
            <person name="Busman M."/>
            <person name="Brown D.W."/>
            <person name="Divon H."/>
            <person name="Uhlig S."/>
            <person name="Proctor R.H."/>
        </authorList>
    </citation>
    <scope>NUCLEOTIDE SEQUENCE [LARGE SCALE GENOMIC DNA]</scope>
    <source>
        <strain evidence="2 3">NRRL 20459</strain>
    </source>
</reference>
<name>A0A8H4PEM8_9HYPO</name>
<protein>
    <submittedName>
        <fullName evidence="2">CMGC SRPK kinase</fullName>
    </submittedName>
</protein>
<dbReference type="AlphaFoldDB" id="A0A8H4PEM8"/>
<feature type="compositionally biased region" description="Polar residues" evidence="1">
    <location>
        <begin position="16"/>
        <end position="30"/>
    </location>
</feature>
<dbReference type="EMBL" id="JAADYS010000035">
    <property type="protein sequence ID" value="KAF4472825.1"/>
    <property type="molecule type" value="Genomic_DNA"/>
</dbReference>
<comment type="caution">
    <text evidence="2">The sequence shown here is derived from an EMBL/GenBank/DDBJ whole genome shotgun (WGS) entry which is preliminary data.</text>
</comment>
<dbReference type="OrthoDB" id="4778315at2759"/>
<dbReference type="GO" id="GO:0016301">
    <property type="term" value="F:kinase activity"/>
    <property type="evidence" value="ECO:0007669"/>
    <property type="project" value="UniProtKB-KW"/>
</dbReference>
<proteinExistence type="predicted"/>
<dbReference type="Proteomes" id="UP000554235">
    <property type="component" value="Unassembled WGS sequence"/>
</dbReference>
<sequence>MNGTPSPEAQKPPPTSSASTNGHASSNSSLAAKKRKKDGLKPIITMEGPQPAIGVALAAMGCEASTPPSRFLQCFALFRAGRARSVADICWALIMALLLARSAAHTNMGPLRLSCRLFARPNGGFNKRQAPFQGTVNSDTWRGIASHYRRQQRTVKQVETSVDTAHSLTGFARHRWLGIRELWTRVLGP</sequence>